<reference evidence="1" key="1">
    <citation type="submission" date="2018-05" db="EMBL/GenBank/DDBJ databases">
        <authorList>
            <person name="Lanie J.A."/>
            <person name="Ng W.-L."/>
            <person name="Kazmierczak K.M."/>
            <person name="Andrzejewski T.M."/>
            <person name="Davidsen T.M."/>
            <person name="Wayne K.J."/>
            <person name="Tettelin H."/>
            <person name="Glass J.I."/>
            <person name="Rusch D."/>
            <person name="Podicherti R."/>
            <person name="Tsui H.-C.T."/>
            <person name="Winkler M.E."/>
        </authorList>
    </citation>
    <scope>NUCLEOTIDE SEQUENCE</scope>
</reference>
<sequence>PAKVQLKSTTGGYMSDFFSAPAPEKKEVEEGQSHVDTFDKIHTDNMRNLLATAADFGADAKEMESALDRSQLAQAVSAKGKGYKGPNMNEKVVKYVKTARTTGLENRFVRGAVSKPDSGIGSGRRFGKSANQKATDAAYVTELAAQAAILQQEGRGMPAHTVGDDGFRLTKDGWVLSGNQTPSLAETVENANLYSDEGRGQVLLAQLGKMGVDPSAFSGASGQVFAGKVADLLTGDLNSRELRRAVDHLKLVVNMGSPEPGETEQRGA</sequence>
<feature type="non-terminal residue" evidence="1">
    <location>
        <position position="1"/>
    </location>
</feature>
<accession>A0A382XVJ9</accession>
<evidence type="ECO:0000313" key="1">
    <source>
        <dbReference type="EMBL" id="SVD74491.1"/>
    </source>
</evidence>
<gene>
    <name evidence="1" type="ORF">METZ01_LOCUS427345</name>
</gene>
<organism evidence="1">
    <name type="scientific">marine metagenome</name>
    <dbReference type="NCBI Taxonomy" id="408172"/>
    <lineage>
        <taxon>unclassified sequences</taxon>
        <taxon>metagenomes</taxon>
        <taxon>ecological metagenomes</taxon>
    </lineage>
</organism>
<proteinExistence type="predicted"/>
<name>A0A382XVJ9_9ZZZZ</name>
<dbReference type="AlphaFoldDB" id="A0A382XVJ9"/>
<protein>
    <submittedName>
        <fullName evidence="1">Uncharacterized protein</fullName>
    </submittedName>
</protein>
<dbReference type="EMBL" id="UINC01170446">
    <property type="protein sequence ID" value="SVD74491.1"/>
    <property type="molecule type" value="Genomic_DNA"/>
</dbReference>
<feature type="non-terminal residue" evidence="1">
    <location>
        <position position="268"/>
    </location>
</feature>